<sequence length="1120" mass="126476">MKLLRRKRHRVRCSARGVNDLTLSVVVVKALDLPRDPGCSYCAVRINGYRDSTPSAIKSSDGVVEWNSFMPFSLYRVDLCRPISIIIWDRDRSRKTYVGEVELWWNDLFDATNPVYSINDPDNKGKWFNVTSLRGEKSEPAGKILLKIGVDSRTASVDAADTWRQLISQFECIDPTKVVRKSELPILPGPGDDEDDDDEFDTDRSTISLEDEIFLQEELVGLTIGDEDEEDDEIDEEDDDIASELSEAPSEAGEVEVGPSSAPAVPSLITPTPSHRKDKRRPGRRRRKHRHFEFTANSKVVGVVFLEIVGVSDLPPERNVTRMGFDMDPFVVISFGKKTFRTPWKRHTLNPVFNEKLLFPVHHHERNFSLGLTVMDKDRFSLNDFVCDTSINIKEILKTAPKPDPETGLYKQQSLVMTSEQQPKMSRRRRMSRKLRRSSKPARFETPIQSEFVTSESSVDTSSRRSDPKSSSELLKSELGGSSIADELDSVPIVDDDDFRTFVSPLTLKQKSKWEDKHNPCITLRAKFLPYAALRQHFWRGLIRLYDSDDTETISYIELRTMLDSLGSTLSSSTIDGFFERFGRTTDEELSMDEVIICLEEQVMRDSIVQSTWGGAQIPSDSESLLTDDESFNRRPSNVSIPYSDYESSASLRSNPRADSRTDQSRLDLSKSDLSVKSDIFDLEGSSPTDDVSSNGGKVTERVIQISSCPVCNQPRLKKKYEIDIVTHLAICASQNWSRVDALVMDQYISSNQAGKRWYSKVASKVSYGNYKLGANSANILVQDRVTGYILEEKMSPYVRMGIRLLYKGIRSSQRMEGRRIRRLLRSLSIKQGRKYDNPASAQAIRPFIKFHGIYMDEVLEPVENFKTFNQFFYRKLKPDARKCDAPEEPRIVVSPADCRSTMFESVSRATEIWIKGREFSIERLFGTAYPDLVDKFIDGPLAIFRLAPQDYHRFHIPVDGVLGEPRTIEGEYYTVNPMAIRSALDVYGENVRVLVPIESEEFGTVMVVCVGAMMVGSTVITAKPGSPVSRTDELGYFQFGGSTLVVLFQKGKVKFDDDLLENSKGAVETLVRVGMSIGHSPDVPEWDRGDPKSPEDSSPAQVAWAKRAITGGEVGDKLF</sequence>
<dbReference type="InterPro" id="IPR033179">
    <property type="entry name" value="PSD_type2_pro"/>
</dbReference>
<feature type="modified residue" description="Pyruvic acid (Ser); by autocatalysis" evidence="11">
    <location>
        <position position="1043"/>
    </location>
</feature>
<keyword evidence="11" id="KW-0967">Endosome</keyword>
<dbReference type="InterPro" id="IPR002048">
    <property type="entry name" value="EF_hand_dom"/>
</dbReference>
<keyword evidence="9 11" id="KW-1208">Phospholipid metabolism</keyword>
<comment type="function">
    <text evidence="11">Catalyzes the formation of phosphatidylethanolamine (PtdEtn) from phosphatidylserine (PtdSer). Plays a central role in phospholipid metabolism and in the interorganelle trafficking of phosphatidylserine.</text>
</comment>
<dbReference type="GO" id="GO:0004609">
    <property type="term" value="F:phosphatidylserine decarboxylase activity"/>
    <property type="evidence" value="ECO:0007669"/>
    <property type="project" value="UniProtKB-UniRule"/>
</dbReference>
<dbReference type="PROSITE" id="PS50004">
    <property type="entry name" value="C2"/>
    <property type="match status" value="2"/>
</dbReference>
<feature type="active site" description="Charge relay system; for autoendoproteolytic cleavage activity" evidence="11">
    <location>
        <position position="898"/>
    </location>
</feature>
<feature type="compositionally biased region" description="Acidic residues" evidence="12">
    <location>
        <begin position="225"/>
        <end position="242"/>
    </location>
</feature>
<organism evidence="15">
    <name type="scientific">Blastobotrys adeninivorans</name>
    <name type="common">Yeast</name>
    <name type="synonym">Arxula adeninivorans</name>
    <dbReference type="NCBI Taxonomy" id="409370"/>
    <lineage>
        <taxon>Eukaryota</taxon>
        <taxon>Fungi</taxon>
        <taxon>Dikarya</taxon>
        <taxon>Ascomycota</taxon>
        <taxon>Saccharomycotina</taxon>
        <taxon>Dipodascomycetes</taxon>
        <taxon>Dipodascales</taxon>
        <taxon>Trichomonascaceae</taxon>
        <taxon>Blastobotrys</taxon>
    </lineage>
</organism>
<comment type="similarity">
    <text evidence="11">Belongs to the phosphatidylserine decarboxylase family. PSD-B subfamily. Eukaryotic type II sub-subfamily.</text>
</comment>
<keyword evidence="3 11" id="KW-0210">Decarboxylase</keyword>
<dbReference type="Pfam" id="PF02666">
    <property type="entry name" value="PS_Dcarbxylase"/>
    <property type="match status" value="1"/>
</dbReference>
<feature type="site" description="Cleavage (non-hydrolytic); by autocatalysis" evidence="11">
    <location>
        <begin position="1042"/>
        <end position="1043"/>
    </location>
</feature>
<evidence type="ECO:0000259" key="14">
    <source>
        <dbReference type="PROSITE" id="PS50222"/>
    </source>
</evidence>
<comment type="pathway">
    <text evidence="11">Phospholipid metabolism; phosphatidylethanolamine biosynthesis; phosphatidylethanolamine from CDP-diacylglycerol: step 2/2.</text>
</comment>
<keyword evidence="11" id="KW-0333">Golgi apparatus</keyword>
<feature type="domain" description="C2" evidence="13">
    <location>
        <begin position="284"/>
        <end position="406"/>
    </location>
</feature>
<feature type="domain" description="EF-hand" evidence="14">
    <location>
        <begin position="534"/>
        <end position="569"/>
    </location>
</feature>
<protein>
    <recommendedName>
        <fullName evidence="11">Phosphatidylserine decarboxylase proenzyme 2</fullName>
        <ecNumber evidence="11">4.1.1.65</ecNumber>
    </recommendedName>
    <component>
        <recommendedName>
            <fullName evidence="11">Phosphatidylserine decarboxylase 2 beta chain</fullName>
        </recommendedName>
    </component>
    <component>
        <recommendedName>
            <fullName evidence="11">Phosphatidylserine decarboxylase 2 alpha chain</fullName>
        </recommendedName>
    </component>
</protein>
<dbReference type="PROSITE" id="PS50222">
    <property type="entry name" value="EF_HAND_2"/>
    <property type="match status" value="1"/>
</dbReference>
<feature type="compositionally biased region" description="Low complexity" evidence="12">
    <location>
        <begin position="450"/>
        <end position="461"/>
    </location>
</feature>
<dbReference type="Gene3D" id="1.10.238.10">
    <property type="entry name" value="EF-hand"/>
    <property type="match status" value="1"/>
</dbReference>
<comment type="pathway">
    <text evidence="1">Lipid metabolism.</text>
</comment>
<comment type="subcellular location">
    <subcellularLocation>
        <location evidence="11">Golgi apparatus membrane</location>
        <topology evidence="11">Peripheral membrane protein</topology>
        <orientation evidence="11">Cytoplasmic side</orientation>
    </subcellularLocation>
    <subcellularLocation>
        <location evidence="11">Endosome membrane</location>
        <topology evidence="11">Peripheral membrane protein</topology>
        <orientation evidence="11">Cytoplasmic side</orientation>
    </subcellularLocation>
</comment>
<dbReference type="EMBL" id="HG937692">
    <property type="protein sequence ID" value="CDP36927.1"/>
    <property type="molecule type" value="Genomic_DNA"/>
</dbReference>
<keyword evidence="10 11" id="KW-0670">Pyruvate</keyword>
<dbReference type="InterPro" id="IPR035892">
    <property type="entry name" value="C2_domain_sf"/>
</dbReference>
<evidence type="ECO:0000256" key="4">
    <source>
        <dbReference type="ARBA" id="ARBA00023098"/>
    </source>
</evidence>
<reference evidence="15" key="1">
    <citation type="submission" date="2014-02" db="EMBL/GenBank/DDBJ databases">
        <authorList>
            <person name="Genoscope - CEA"/>
        </authorList>
    </citation>
    <scope>NUCLEOTIDE SEQUENCE</scope>
    <source>
        <strain evidence="15">LS3</strain>
    </source>
</reference>
<dbReference type="InterPro" id="IPR011992">
    <property type="entry name" value="EF-hand-dom_pair"/>
</dbReference>
<evidence type="ECO:0000259" key="13">
    <source>
        <dbReference type="PROSITE" id="PS50004"/>
    </source>
</evidence>
<feature type="compositionally biased region" description="Basic residues" evidence="12">
    <location>
        <begin position="425"/>
        <end position="440"/>
    </location>
</feature>
<feature type="domain" description="C2" evidence="13">
    <location>
        <begin position="5"/>
        <end position="128"/>
    </location>
</feature>
<keyword evidence="7 11" id="KW-0594">Phospholipid biosynthesis</keyword>
<feature type="compositionally biased region" description="Basic and acidic residues" evidence="12">
    <location>
        <begin position="656"/>
        <end position="668"/>
    </location>
</feature>
<dbReference type="InterPro" id="IPR003817">
    <property type="entry name" value="PS_Dcarbxylase"/>
</dbReference>
<dbReference type="CDD" id="cd04039">
    <property type="entry name" value="C2_PSD"/>
    <property type="match status" value="1"/>
</dbReference>
<dbReference type="GO" id="GO:0016540">
    <property type="term" value="P:protein autoprocessing"/>
    <property type="evidence" value="ECO:0007669"/>
    <property type="project" value="UniProtKB-UniRule"/>
</dbReference>
<comment type="PTM">
    <text evidence="11">Is synthesized initially as an inactive proenzyme. Formation of the active enzyme involves a self-maturation process in which the active site pyruvoyl group is generated from an internal serine residue via an autocatalytic post-translational modification. Two non-identical subunits are generated from the proenzyme in this reaction, and the pyruvate is formed at the N-terminus of the alpha chain, which is derived from the carboxyl end of the proenzyme. The autoendoproteolytic cleavage occurs by a canonical serine protease mechanism, in which the side chain hydroxyl group of the serine supplies its oxygen atom to form the C-terminus of the beta chain, while the remainder of the serine residue undergoes an oxidative deamination to produce ammonia and the pyruvoyl prosthetic group on the alpha chain. During this reaction, the Ser that is part of the protease active site of the proenzyme becomes the pyruvoyl prosthetic group, which constitutes an essential element of the active site of the mature decarboxylase.</text>
</comment>
<dbReference type="GO" id="GO:0000139">
    <property type="term" value="C:Golgi membrane"/>
    <property type="evidence" value="ECO:0007669"/>
    <property type="project" value="UniProtKB-SubCell"/>
</dbReference>
<gene>
    <name evidence="11" type="primary">PSD2</name>
    <name evidence="15" type="ORF">GNLVRS02_ARAD1B24156g</name>
</gene>
<evidence type="ECO:0000256" key="6">
    <source>
        <dbReference type="ARBA" id="ARBA00023145"/>
    </source>
</evidence>
<keyword evidence="8 11" id="KW-0456">Lyase</keyword>
<feature type="region of interest" description="Disordered" evidence="12">
    <location>
        <begin position="221"/>
        <end position="288"/>
    </location>
</feature>
<proteinExistence type="inferred from homology"/>
<evidence type="ECO:0000256" key="7">
    <source>
        <dbReference type="ARBA" id="ARBA00023209"/>
    </source>
</evidence>
<feature type="active site" description="Schiff-base intermediate with substrate; via pyruvic acid; for decarboxylase activity" evidence="11">
    <location>
        <position position="1043"/>
    </location>
</feature>
<dbReference type="InterPro" id="IPR000008">
    <property type="entry name" value="C2_dom"/>
</dbReference>
<accession>A0A060TDE8</accession>
<evidence type="ECO:0000256" key="11">
    <source>
        <dbReference type="HAMAP-Rule" id="MF_03209"/>
    </source>
</evidence>
<name>A0A060TDE8_BLAAD</name>
<dbReference type="PANTHER" id="PTHR10067:SF17">
    <property type="entry name" value="PHOSPHATIDYLSERINE DECARBOXYLASE PROENZYME 2"/>
    <property type="match status" value="1"/>
</dbReference>
<dbReference type="GO" id="GO:0005795">
    <property type="term" value="C:Golgi stack"/>
    <property type="evidence" value="ECO:0007669"/>
    <property type="project" value="UniProtKB-UniRule"/>
</dbReference>
<dbReference type="GO" id="GO:0005509">
    <property type="term" value="F:calcium ion binding"/>
    <property type="evidence" value="ECO:0007669"/>
    <property type="project" value="InterPro"/>
</dbReference>
<dbReference type="SUPFAM" id="SSF47473">
    <property type="entry name" value="EF-hand"/>
    <property type="match status" value="1"/>
</dbReference>
<keyword evidence="6 11" id="KW-0865">Zymogen</keyword>
<feature type="active site" description="Charge relay system; for autoendoproteolytic cleavage activity" evidence="11">
    <location>
        <position position="956"/>
    </location>
</feature>
<comment type="catalytic activity">
    <reaction evidence="11">
        <text>a 1,2-diacyl-sn-glycero-3-phospho-L-serine + H(+) = a 1,2-diacyl-sn-glycero-3-phosphoethanolamine + CO2</text>
        <dbReference type="Rhea" id="RHEA:20828"/>
        <dbReference type="ChEBI" id="CHEBI:15378"/>
        <dbReference type="ChEBI" id="CHEBI:16526"/>
        <dbReference type="ChEBI" id="CHEBI:57262"/>
        <dbReference type="ChEBI" id="CHEBI:64612"/>
        <dbReference type="EC" id="4.1.1.65"/>
    </reaction>
</comment>
<dbReference type="HAMAP" id="MF_00663">
    <property type="entry name" value="PS_decarb_PSD_B_type2"/>
    <property type="match status" value="1"/>
</dbReference>
<evidence type="ECO:0000313" key="15">
    <source>
        <dbReference type="EMBL" id="CDP36927.1"/>
    </source>
</evidence>
<feature type="region of interest" description="Disordered" evidence="12">
    <location>
        <begin position="614"/>
        <end position="668"/>
    </location>
</feature>
<feature type="active site" description="Charge relay system; for autoendoproteolytic cleavage activity" evidence="11">
    <location>
        <position position="1043"/>
    </location>
</feature>
<dbReference type="UniPathway" id="UPA00558">
    <property type="reaction ID" value="UER00616"/>
</dbReference>
<evidence type="ECO:0000256" key="9">
    <source>
        <dbReference type="ARBA" id="ARBA00023264"/>
    </source>
</evidence>
<evidence type="ECO:0000256" key="2">
    <source>
        <dbReference type="ARBA" id="ARBA00022516"/>
    </source>
</evidence>
<feature type="chain" id="PRO_5023535293" description="Phosphatidylserine decarboxylase 2 alpha chain" evidence="11">
    <location>
        <begin position="1043"/>
        <end position="1120"/>
    </location>
</feature>
<feature type="chain" id="PRO_5023535294" description="Phosphatidylserine decarboxylase 2 beta chain" evidence="11">
    <location>
        <begin position="1"/>
        <end position="1042"/>
    </location>
</feature>
<evidence type="ECO:0000256" key="3">
    <source>
        <dbReference type="ARBA" id="ARBA00022793"/>
    </source>
</evidence>
<feature type="compositionally biased region" description="Polar residues" evidence="12">
    <location>
        <begin position="410"/>
        <end position="423"/>
    </location>
</feature>
<dbReference type="NCBIfam" id="TIGR00163">
    <property type="entry name" value="PS_decarb"/>
    <property type="match status" value="1"/>
</dbReference>
<dbReference type="GO" id="GO:0010008">
    <property type="term" value="C:endosome membrane"/>
    <property type="evidence" value="ECO:0007669"/>
    <property type="project" value="UniProtKB-SubCell"/>
</dbReference>
<dbReference type="Pfam" id="PF00168">
    <property type="entry name" value="C2"/>
    <property type="match status" value="2"/>
</dbReference>
<keyword evidence="4 11" id="KW-0443">Lipid metabolism</keyword>
<comment type="domain">
    <text evidence="11">The C2 domains have an essential, but non-catalytic function. They may facilitate interactions with other proteins and are required for lipid transport function.</text>
</comment>
<dbReference type="EC" id="4.1.1.65" evidence="11"/>
<dbReference type="PANTHER" id="PTHR10067">
    <property type="entry name" value="PHOSPHATIDYLSERINE DECARBOXYLASE"/>
    <property type="match status" value="1"/>
</dbReference>
<dbReference type="AlphaFoldDB" id="A0A060TDE8"/>
<keyword evidence="5 11" id="KW-0472">Membrane</keyword>
<dbReference type="InterPro" id="IPR033177">
    <property type="entry name" value="PSD-B"/>
</dbReference>
<reference evidence="15" key="2">
    <citation type="submission" date="2014-06" db="EMBL/GenBank/DDBJ databases">
        <title>The complete genome of Blastobotrys (Arxula) adeninivorans LS3 - a yeast of biotechnological interest.</title>
        <authorList>
            <person name="Kunze G."/>
            <person name="Gaillardin C."/>
            <person name="Czernicka M."/>
            <person name="Durrens P."/>
            <person name="Martin T."/>
            <person name="Boer E."/>
            <person name="Gabaldon T."/>
            <person name="Cruz J."/>
            <person name="Talla E."/>
            <person name="Marck C."/>
            <person name="Goffeau A."/>
            <person name="Barbe V."/>
            <person name="Baret P."/>
            <person name="Baronian K."/>
            <person name="Beier S."/>
            <person name="Bleykasten C."/>
            <person name="Bode R."/>
            <person name="Casaregola S."/>
            <person name="Despons L."/>
            <person name="Fairhead C."/>
            <person name="Giersberg M."/>
            <person name="Gierski P."/>
            <person name="Hahnel U."/>
            <person name="Hartmann A."/>
            <person name="Jankowska D."/>
            <person name="Jubin C."/>
            <person name="Jung P."/>
            <person name="Lafontaine I."/>
            <person name="Leh-Louis V."/>
            <person name="Lemaire M."/>
            <person name="Marcet-Houben M."/>
            <person name="Mascher M."/>
            <person name="Morel G."/>
            <person name="Richard G.-F."/>
            <person name="Riechen J."/>
            <person name="Sacerdot C."/>
            <person name="Sarkar A."/>
            <person name="Savel G."/>
            <person name="Schacherer J."/>
            <person name="Sherman D."/>
            <person name="Straub M.-L."/>
            <person name="Stein N."/>
            <person name="Thierry A."/>
            <person name="Trautwein-Schult A."/>
            <person name="Westhof E."/>
            <person name="Worch S."/>
            <person name="Dujon B."/>
            <person name="Souciet J.-L."/>
            <person name="Wincker P."/>
            <person name="Scholz U."/>
            <person name="Neuveglise N."/>
        </authorList>
    </citation>
    <scope>NUCLEOTIDE SEQUENCE</scope>
    <source>
        <strain evidence="15">LS3</strain>
    </source>
</reference>
<comment type="subunit">
    <text evidence="11">Heterodimer of a large membrane-associated beta subunit and a small pyruvoyl-containing alpha subunit. Interacts with pstB2. This interaction may be a means to structurally tether the donor membrane (ER) harboring PstB2 to acceptor membranes (Golgi/endosomes) harboring PSD2 during PtdSer transport to the site of PtdEtn synthesis.</text>
</comment>
<dbReference type="GO" id="GO:0006646">
    <property type="term" value="P:phosphatidylethanolamine biosynthetic process"/>
    <property type="evidence" value="ECO:0007669"/>
    <property type="project" value="UniProtKB-UniRule"/>
</dbReference>
<dbReference type="SMART" id="SM00239">
    <property type="entry name" value="C2"/>
    <property type="match status" value="2"/>
</dbReference>
<feature type="compositionally biased region" description="Acidic residues" evidence="12">
    <location>
        <begin position="191"/>
        <end position="201"/>
    </location>
</feature>
<dbReference type="SUPFAM" id="SSF49562">
    <property type="entry name" value="C2 domain (Calcium/lipid-binding domain, CaLB)"/>
    <property type="match status" value="2"/>
</dbReference>
<evidence type="ECO:0000256" key="12">
    <source>
        <dbReference type="SAM" id="MobiDB-lite"/>
    </source>
</evidence>
<feature type="region of interest" description="Disordered" evidence="12">
    <location>
        <begin position="402"/>
        <end position="476"/>
    </location>
</feature>
<evidence type="ECO:0000256" key="10">
    <source>
        <dbReference type="ARBA" id="ARBA00023317"/>
    </source>
</evidence>
<dbReference type="Gene3D" id="2.60.40.150">
    <property type="entry name" value="C2 domain"/>
    <property type="match status" value="2"/>
</dbReference>
<feature type="compositionally biased region" description="Polar residues" evidence="12">
    <location>
        <begin position="634"/>
        <end position="654"/>
    </location>
</feature>
<feature type="region of interest" description="Disordered" evidence="12">
    <location>
        <begin position="1082"/>
        <end position="1103"/>
    </location>
</feature>
<evidence type="ECO:0000256" key="5">
    <source>
        <dbReference type="ARBA" id="ARBA00023136"/>
    </source>
</evidence>
<feature type="compositionally biased region" description="Basic and acidic residues" evidence="12">
    <location>
        <begin position="1086"/>
        <end position="1096"/>
    </location>
</feature>
<feature type="compositionally biased region" description="Basic residues" evidence="12">
    <location>
        <begin position="274"/>
        <end position="288"/>
    </location>
</feature>
<feature type="region of interest" description="Disordered" evidence="12">
    <location>
        <begin position="183"/>
        <end position="207"/>
    </location>
</feature>
<evidence type="ECO:0000256" key="8">
    <source>
        <dbReference type="ARBA" id="ARBA00023239"/>
    </source>
</evidence>
<comment type="cofactor">
    <cofactor evidence="11">
        <name>pyruvate</name>
        <dbReference type="ChEBI" id="CHEBI:15361"/>
    </cofactor>
    <text evidence="11">Binds 1 pyruvoyl group covalently per subunit.</text>
</comment>
<evidence type="ECO:0000256" key="1">
    <source>
        <dbReference type="ARBA" id="ARBA00005189"/>
    </source>
</evidence>
<keyword evidence="2 11" id="KW-0444">Lipid biosynthesis</keyword>
<dbReference type="PhylomeDB" id="A0A060TDE8"/>